<evidence type="ECO:0000313" key="1">
    <source>
        <dbReference type="EMBL" id="KAJ9114873.1"/>
    </source>
</evidence>
<accession>A0ACC2WTV2</accession>
<reference evidence="1" key="1">
    <citation type="submission" date="2023-04" db="EMBL/GenBank/DDBJ databases">
        <title>Draft Genome sequencing of Naganishia species isolated from polar environments using Oxford Nanopore Technology.</title>
        <authorList>
            <person name="Leo P."/>
            <person name="Venkateswaran K."/>
        </authorList>
    </citation>
    <scope>NUCLEOTIDE SEQUENCE</scope>
    <source>
        <strain evidence="1">MNA-CCFEE 5262</strain>
    </source>
</reference>
<evidence type="ECO:0000313" key="2">
    <source>
        <dbReference type="Proteomes" id="UP001230649"/>
    </source>
</evidence>
<dbReference type="EMBL" id="JASBWS010000007">
    <property type="protein sequence ID" value="KAJ9114873.1"/>
    <property type="molecule type" value="Genomic_DNA"/>
</dbReference>
<name>A0ACC2WTV2_9TREE</name>
<proteinExistence type="predicted"/>
<keyword evidence="2" id="KW-1185">Reference proteome</keyword>
<protein>
    <submittedName>
        <fullName evidence="1">Uncharacterized protein</fullName>
    </submittedName>
</protein>
<dbReference type="Proteomes" id="UP001230649">
    <property type="component" value="Unassembled WGS sequence"/>
</dbReference>
<organism evidence="1 2">
    <name type="scientific">Naganishia adeliensis</name>
    <dbReference type="NCBI Taxonomy" id="92952"/>
    <lineage>
        <taxon>Eukaryota</taxon>
        <taxon>Fungi</taxon>
        <taxon>Dikarya</taxon>
        <taxon>Basidiomycota</taxon>
        <taxon>Agaricomycotina</taxon>
        <taxon>Tremellomycetes</taxon>
        <taxon>Filobasidiales</taxon>
        <taxon>Filobasidiaceae</taxon>
        <taxon>Naganishia</taxon>
    </lineage>
</organism>
<sequence>MALLVYLGLLVLTSFALRRYLFPYLLGRLTPIRIKSISLRNIRGLEWHPRRRSDSEPLVPLRVERIGWEWCAKEHWGVRVVAEQIDLSLDQDLEESTRMEEPAGKAHRGDPAHVPELDNPYNSGRQVKLQLVSQLKRYFQPTILSFGMKYLPSVLHLVQFHVSDIRLSLKEHAVVLLLDSIDASFDVTYEAPPAFVTPETALSPETPMEPWSPIPGSFFPLPSVDEQDDVVEEPEDMNPDKVRTRGWNSLWRKVMGRASGQIDMTLVVSKCRVLQNMEEDQRSKRTTDVVNLAEDSNFTLSIAFGPLKSKSRHTAKRFALPRAVIPQLSAYLAVDKITFDGKLSPITFNVRELEGILRDHQSRRKASISRGSLSVMESRQAEMKRTRNKQLAGAIGRAVERISIAVPNVTMQHSVEASYLGPKIASTEQLGTGASHDSGLFAAHQSSPDRPLTNSSPVGDISLAFVVEDFSFQARSVNQSNSSAIRQFFGRHAQAASAADEIVRGLELDITCQDLSVQRIDNRHSDRHSTLLSTGWVELKTMTTMFSDVLGWPGVPAYIDEPNHHLLQIEFKVHHFDLHVSLDLLTQFLLEGRTTAAHRRLEHASESTLDSPSNGGHQQKQVNYKVPKLVVVVEVGNIDIRLADAERHSVVECHITNSGLHVAGHTEHYDVCARILNKDPKSKPRFFLSDGFTSGISWDCGGEIAKTTIAICSLVDGDQTQCSEVIRVGQGFLKSRGSVLGSSKDSMGTIDFDSRSQIGNLTLSFSKGIDIRLWRDEPHRAVATLLTSMEYCRSMLRRPRNDTQNAVMPDPLRTLPSGISFKLSLGTVSIVLASQDPNPACRLKLVRGLHLQTALTLDYCYYAHEEQVRRSSRLLLALQHRTKLHLSPGLETEAEALANKHLSMGGGAALFGVNCKETLVEPVFNAQAFTASAETPEHFPTASDIFPAKSRRDSYVVWDFQKKPDKEPSKAVFSNNQDPFGINYQQQIRRPIFTIPNAIFNINLLRQKHDSTIERQVISRIGYVEISGDLSHIHCALLAGQALTNCRNSRPPPSAAIATADGLQRRITTTLRMRVDYFEIDVLFPIGERIFGSFSELHLVHRVDGQAVTMQSGMFFVPSAREDSKFEELGRFKSLAATVKSGKPPSIVLEADALRIRIPYRYEPSKLVLNINAAVKASRLLLQGIHSGRFRVQLPRARDPKAIPTIAIRCKATSFEIKDDPLETKLNLSFRVGKTESAPRAERREYFEAKATLIQTVFGQLEKDVDPIPRDELERIRERYHVTLDHTVSVPEARSRLLQYDSGRWIKKMDKAMGTQNRREGRELIRQYGYKTDYSGLPIEVVSPQRFAPLFRASLGDLHIGIVDPKLEPAAVLHHMEARGGAFPSKQQFSLLVPMQIQLTSANVDLTLRDYPLPLWRIMPMDVGTDDTGRGLPAMSCELTLVVAEELIVDDESYFLIPCVVLPSGTGDADAAAFEVEIAKTLAPAKSCADAKFTIHSPRPTDFTWGVSYQPALADLARAFASFSRPPRDPSPRVGFWDKFRLSLHWRVAFDFASPCHLHLKGKRIRLWLTCRHLPFSRYRPSGSRDPYEITGHGAGFVLAWMGDPKIRIGYENPERELVQIFSKQMVLSVPDLTAFLDPVATGDKHDPHIDTGKNTEELPSLLNRRLNKTCANFRGGVCVGFAFKFERTCGDDTCEHGCQGKASMRQCRFFDFIPHHAVELRTPQMVERLEKERGIKVDSYEGFRSDFIHFSPSIVANRNGDRHQASSFHFTPMGFAHFFAWWGLFSHVMSLPIRQGALFPSSPPKSKKFGRSLATIKYRFDIHDLYISHMYPQYSQQEWANGFESGVGIKWHIARFQADMHQREQFQIKRSDALGVTTPTHKAFYAGEVILSDVKVKAIRAVFVSPVGQTLGPAERRNQDSSTLPSGIHAKDLDTHDAEWFHIDDYIDIDVRPVDDNPLVEFHTVLSTPLCRYSRYIPALRVSSEVVAKLQAGKVDITETAASKFGRELSHKCLLSEAPVLEDFNNHLLTDRIAKLRNIREGTHDDLARAEMDKRIQILEDSRETLHSRMQTPEHAIDRKNSVDGFDARDRMSEREGAGYENVFHIHHPRLAINNTSRNIYLQYYFSSRMRRGFEYHMSHKAVSDLDKQLKKGFQPQATAIPPVGELHKPHLDLNDVAHKMGSTLAAGILGQLLGDHSRTTTEGPSLESRNSHSCEIAPAEGLPKEFGIRKSMFGIMTQPQILLSSEIDDSSTILLTANVAKLRSFKVEDGEFAGDKVKGTVMRRNYGVLDGLQSFYPSDDSKDTQLSATFVPLEILLDTKLKTTAFDRLVASTQCSVRLDKFNQLRLDLAIVNVPTFGVVANSRHFAAIYNILTDLILYQDPEQRQRSQQLDTFIYTFDAEDSHRYSTEVKHLQNRIREQESTYQLYEEHYDRLSAEGKLEIGRVRSDLLEDVQKLALIFDAISILQSHGKAAADLRSSLRLEAHAQELAWFMLDEDKLLAKLAIKDIHYTWVRKKDSSTENALVIRDLQALNTSPDAYYVEIISRFEKAAARNEIPMVEVSWSALAPVGGISILESFKLRLHPLRVQLERAIGKSLNDYVFQNRPTKDAGPERKAKKKERSTDAEQLDGALVSRRRQHLGLHRSSSGIFNHTPAGSPTLSRRSSFSESSNGRPQMHRSLSTQEASLQTLQRQAEADAEEMRSRATRNRTFISIDIDPTVLLLSYKSEKTKSFSNVQDIRVKTPHLLYENKVWSFEDLASVMRRDMLQAAWNQKGQLLSDIFRKKSKPLRDQHLPGPSSLSITHYAHHIDSVTAVETVIQQADQIPFLPDTVALVRTPEQIEESLPKASLEGDAPMYASPAPSQQSLEPSVEGKKSGRMNRLITKLRHPRV</sequence>
<comment type="caution">
    <text evidence="1">The sequence shown here is derived from an EMBL/GenBank/DDBJ whole genome shotgun (WGS) entry which is preliminary data.</text>
</comment>
<gene>
    <name evidence="1" type="ORF">QFC20_001244</name>
</gene>